<accession>A0A317E5R0</accession>
<evidence type="ECO:0000313" key="9">
    <source>
        <dbReference type="EMBL" id="PWR21526.1"/>
    </source>
</evidence>
<organism evidence="9 10">
    <name type="scientific">Zavarzinia compransoris</name>
    <dbReference type="NCBI Taxonomy" id="1264899"/>
    <lineage>
        <taxon>Bacteria</taxon>
        <taxon>Pseudomonadati</taxon>
        <taxon>Pseudomonadota</taxon>
        <taxon>Alphaproteobacteria</taxon>
        <taxon>Rhodospirillales</taxon>
        <taxon>Zavarziniaceae</taxon>
        <taxon>Zavarzinia</taxon>
    </lineage>
</organism>
<evidence type="ECO:0000313" key="10">
    <source>
        <dbReference type="Proteomes" id="UP000246077"/>
    </source>
</evidence>
<name>A0A317E5R0_9PROT</name>
<dbReference type="EMBL" id="QGLF01000002">
    <property type="protein sequence ID" value="PWR21526.1"/>
    <property type="molecule type" value="Genomic_DNA"/>
</dbReference>
<dbReference type="GO" id="GO:0051302">
    <property type="term" value="P:regulation of cell division"/>
    <property type="evidence" value="ECO:0007669"/>
    <property type="project" value="TreeGrafter"/>
</dbReference>
<protein>
    <recommendedName>
        <fullName evidence="5">protein adenylyltransferase</fullName>
        <ecNumber evidence="5">2.7.7.108</ecNumber>
    </recommendedName>
</protein>
<comment type="caution">
    <text evidence="9">The sequence shown here is derived from an EMBL/GenBank/DDBJ whole genome shotgun (WGS) entry which is preliminary data.</text>
</comment>
<dbReference type="PROSITE" id="PS51459">
    <property type="entry name" value="FIDO"/>
    <property type="match status" value="1"/>
</dbReference>
<evidence type="ECO:0000259" key="8">
    <source>
        <dbReference type="PROSITE" id="PS51459"/>
    </source>
</evidence>
<dbReference type="CDD" id="cd11586">
    <property type="entry name" value="VbhA_like"/>
    <property type="match status" value="1"/>
</dbReference>
<keyword evidence="3" id="KW-0547">Nucleotide-binding</keyword>
<dbReference type="AlphaFoldDB" id="A0A317E5R0"/>
<dbReference type="Gene3D" id="1.10.3290.10">
    <property type="entry name" value="Fido-like domain"/>
    <property type="match status" value="1"/>
</dbReference>
<comment type="catalytic activity">
    <reaction evidence="7">
        <text>L-tyrosyl-[protein] + ATP = O-(5'-adenylyl)-L-tyrosyl-[protein] + diphosphate</text>
        <dbReference type="Rhea" id="RHEA:54288"/>
        <dbReference type="Rhea" id="RHEA-COMP:10136"/>
        <dbReference type="Rhea" id="RHEA-COMP:13846"/>
        <dbReference type="ChEBI" id="CHEBI:30616"/>
        <dbReference type="ChEBI" id="CHEBI:33019"/>
        <dbReference type="ChEBI" id="CHEBI:46858"/>
        <dbReference type="ChEBI" id="CHEBI:83624"/>
        <dbReference type="EC" id="2.7.7.108"/>
    </reaction>
</comment>
<keyword evidence="2" id="KW-0548">Nucleotidyltransferase</keyword>
<evidence type="ECO:0000256" key="7">
    <source>
        <dbReference type="ARBA" id="ARBA00048696"/>
    </source>
</evidence>
<dbReference type="InterPro" id="IPR036597">
    <property type="entry name" value="Fido-like_dom_sf"/>
</dbReference>
<evidence type="ECO:0000256" key="6">
    <source>
        <dbReference type="ARBA" id="ARBA00047939"/>
    </source>
</evidence>
<evidence type="ECO:0000256" key="5">
    <source>
        <dbReference type="ARBA" id="ARBA00034531"/>
    </source>
</evidence>
<evidence type="ECO:0000256" key="3">
    <source>
        <dbReference type="ARBA" id="ARBA00022741"/>
    </source>
</evidence>
<comment type="catalytic activity">
    <reaction evidence="6">
        <text>L-threonyl-[protein] + ATP = 3-O-(5'-adenylyl)-L-threonyl-[protein] + diphosphate</text>
        <dbReference type="Rhea" id="RHEA:54292"/>
        <dbReference type="Rhea" id="RHEA-COMP:11060"/>
        <dbReference type="Rhea" id="RHEA-COMP:13847"/>
        <dbReference type="ChEBI" id="CHEBI:30013"/>
        <dbReference type="ChEBI" id="CHEBI:30616"/>
        <dbReference type="ChEBI" id="CHEBI:33019"/>
        <dbReference type="ChEBI" id="CHEBI:138113"/>
        <dbReference type="EC" id="2.7.7.108"/>
    </reaction>
</comment>
<proteinExistence type="predicted"/>
<keyword evidence="10" id="KW-1185">Reference proteome</keyword>
<dbReference type="InterPro" id="IPR003812">
    <property type="entry name" value="Fido"/>
</dbReference>
<dbReference type="PANTHER" id="PTHR39560:SF1">
    <property type="entry name" value="PROTEIN ADENYLYLTRANSFERASE FIC-RELATED"/>
    <property type="match status" value="1"/>
</dbReference>
<feature type="domain" description="Fido" evidence="8">
    <location>
        <begin position="122"/>
        <end position="268"/>
    </location>
</feature>
<dbReference type="Pfam" id="PF02661">
    <property type="entry name" value="Fic"/>
    <property type="match status" value="1"/>
</dbReference>
<dbReference type="SUPFAM" id="SSF140931">
    <property type="entry name" value="Fic-like"/>
    <property type="match status" value="1"/>
</dbReference>
<dbReference type="InterPro" id="IPR033788">
    <property type="entry name" value="VbhA-like"/>
</dbReference>
<evidence type="ECO:0000256" key="1">
    <source>
        <dbReference type="ARBA" id="ARBA00022679"/>
    </source>
</evidence>
<dbReference type="GO" id="GO:0070733">
    <property type="term" value="F:AMPylase activity"/>
    <property type="evidence" value="ECO:0007669"/>
    <property type="project" value="UniProtKB-EC"/>
</dbReference>
<dbReference type="Proteomes" id="UP000246077">
    <property type="component" value="Unassembled WGS sequence"/>
</dbReference>
<reference evidence="10" key="1">
    <citation type="submission" date="2018-05" db="EMBL/GenBank/DDBJ databases">
        <title>Zavarzinia sp. HR-AS.</title>
        <authorList>
            <person name="Lee Y."/>
            <person name="Jeon C.O."/>
        </authorList>
    </citation>
    <scope>NUCLEOTIDE SEQUENCE [LARGE SCALE GENOMIC DNA]</scope>
    <source>
        <strain evidence="10">DSM 1231</strain>
    </source>
</reference>
<evidence type="ECO:0000256" key="2">
    <source>
        <dbReference type="ARBA" id="ARBA00022695"/>
    </source>
</evidence>
<dbReference type="GO" id="GO:0005524">
    <property type="term" value="F:ATP binding"/>
    <property type="evidence" value="ECO:0007669"/>
    <property type="project" value="UniProtKB-KW"/>
</dbReference>
<sequence length="355" mass="38841">MRPSMNRGTIAASAEVLPTPEAIDAAFTSSRIQGLEGDPDDDAALLAHGRGELTSGETRQRLIDRYSTRRRRTSTKDPYLLSTGALRNRLGISDPATLERAEKGLVDLRMARIDIDGPRGAYTFARLKETHRYLFQDLYDWAGEARTVTLAKAGFDRRACTAFARPADIEPIGHEIFGRLGERNALKGLSRPDFVDSVTGLFADVNMLHPFREGNGRTQEAFVKAIGCDAGHPIDLGAVTLERMIRVSIDATGGDRTAMRQMFSEATDPRQVGILNAAIAAIATRLHDWNERFIAITTPGQHYEGVLAGVSRQGDTFLFRTDVEIFVGWARDLPASARSGDRIAFGARGAPSRVA</sequence>
<dbReference type="PANTHER" id="PTHR39560">
    <property type="entry name" value="PROTEIN ADENYLYLTRANSFERASE FIC-RELATED"/>
    <property type="match status" value="1"/>
</dbReference>
<keyword evidence="1" id="KW-0808">Transferase</keyword>
<keyword evidence="4" id="KW-0067">ATP-binding</keyword>
<dbReference type="EC" id="2.7.7.108" evidence="5"/>
<evidence type="ECO:0000256" key="4">
    <source>
        <dbReference type="ARBA" id="ARBA00022840"/>
    </source>
</evidence>
<gene>
    <name evidence="9" type="ORF">DKG75_05820</name>
</gene>